<dbReference type="RefSeq" id="WP_159976782.1">
    <property type="nucleotide sequence ID" value="NZ_BLIV01000003.1"/>
</dbReference>
<gene>
    <name evidence="2" type="ORF">So717_20060</name>
</gene>
<organism evidence="2 3">
    <name type="scientific">Roseobacter cerasinus</name>
    <dbReference type="NCBI Taxonomy" id="2602289"/>
    <lineage>
        <taxon>Bacteria</taxon>
        <taxon>Pseudomonadati</taxon>
        <taxon>Pseudomonadota</taxon>
        <taxon>Alphaproteobacteria</taxon>
        <taxon>Rhodobacterales</taxon>
        <taxon>Roseobacteraceae</taxon>
        <taxon>Roseobacter</taxon>
    </lineage>
</organism>
<protein>
    <recommendedName>
        <fullName evidence="4">Lipoprotein</fullName>
    </recommendedName>
</protein>
<comment type="caution">
    <text evidence="2">The sequence shown here is derived from an EMBL/GenBank/DDBJ whole genome shotgun (WGS) entry which is preliminary data.</text>
</comment>
<proteinExistence type="predicted"/>
<evidence type="ECO:0000313" key="3">
    <source>
        <dbReference type="Proteomes" id="UP000436522"/>
    </source>
</evidence>
<evidence type="ECO:0000313" key="2">
    <source>
        <dbReference type="EMBL" id="GFE50253.1"/>
    </source>
</evidence>
<feature type="signal peptide" evidence="1">
    <location>
        <begin position="1"/>
        <end position="19"/>
    </location>
</feature>
<accession>A0A640VPS9</accession>
<dbReference type="AlphaFoldDB" id="A0A640VPS9"/>
<dbReference type="PROSITE" id="PS51257">
    <property type="entry name" value="PROKAR_LIPOPROTEIN"/>
    <property type="match status" value="1"/>
</dbReference>
<reference evidence="2 3" key="1">
    <citation type="submission" date="2019-12" db="EMBL/GenBank/DDBJ databases">
        <title>Roseobacter cerasinus sp. nov., isolated from seawater around aquaculture.</title>
        <authorList>
            <person name="Muramatsu S."/>
            <person name="Takabe Y."/>
            <person name="Mori K."/>
            <person name="Takaichi S."/>
            <person name="Hanada S."/>
        </authorList>
    </citation>
    <scope>NUCLEOTIDE SEQUENCE [LARGE SCALE GENOMIC DNA]</scope>
    <source>
        <strain evidence="2 3">AI77</strain>
    </source>
</reference>
<name>A0A640VPS9_9RHOB</name>
<dbReference type="Proteomes" id="UP000436522">
    <property type="component" value="Unassembled WGS sequence"/>
</dbReference>
<keyword evidence="3" id="KW-1185">Reference proteome</keyword>
<feature type="chain" id="PRO_5025003170" description="Lipoprotein" evidence="1">
    <location>
        <begin position="20"/>
        <end position="139"/>
    </location>
</feature>
<sequence>MFKQFMASSLLLAVLAACASGPTLTPEEKARRDARKALHLAALDAAREVQVGGKTFRVAKVETGDRDDTYAFVDLISTPRVLYVPELEQAARLATGCDAEFAAGVLAFIRGDLNTVDIGKMTAFEVAGRRMGHRVDLSC</sequence>
<keyword evidence="1" id="KW-0732">Signal</keyword>
<evidence type="ECO:0000256" key="1">
    <source>
        <dbReference type="SAM" id="SignalP"/>
    </source>
</evidence>
<dbReference type="EMBL" id="BLIV01000003">
    <property type="protein sequence ID" value="GFE50253.1"/>
    <property type="molecule type" value="Genomic_DNA"/>
</dbReference>
<dbReference type="OrthoDB" id="7859034at2"/>
<evidence type="ECO:0008006" key="4">
    <source>
        <dbReference type="Google" id="ProtNLM"/>
    </source>
</evidence>